<feature type="transmembrane region" description="Helical" evidence="1">
    <location>
        <begin position="44"/>
        <end position="70"/>
    </location>
</feature>
<dbReference type="EMBL" id="DVIT01000001">
    <property type="protein sequence ID" value="HIS45954.1"/>
    <property type="molecule type" value="Genomic_DNA"/>
</dbReference>
<reference evidence="2" key="2">
    <citation type="journal article" date="2021" name="PeerJ">
        <title>Extensive microbial diversity within the chicken gut microbiome revealed by metagenomics and culture.</title>
        <authorList>
            <person name="Gilroy R."/>
            <person name="Ravi A."/>
            <person name="Getino M."/>
            <person name="Pursley I."/>
            <person name="Horton D.L."/>
            <person name="Alikhan N.F."/>
            <person name="Baker D."/>
            <person name="Gharbi K."/>
            <person name="Hall N."/>
            <person name="Watson M."/>
            <person name="Adriaenssens E.M."/>
            <person name="Foster-Nyarko E."/>
            <person name="Jarju S."/>
            <person name="Secka A."/>
            <person name="Antonio M."/>
            <person name="Oren A."/>
            <person name="Chaudhuri R.R."/>
            <person name="La Ragione R."/>
            <person name="Hildebrand F."/>
            <person name="Pallen M.J."/>
        </authorList>
    </citation>
    <scope>NUCLEOTIDE SEQUENCE</scope>
    <source>
        <strain evidence="2">CHK178-757</strain>
    </source>
</reference>
<keyword evidence="1" id="KW-1133">Transmembrane helix</keyword>
<keyword evidence="1" id="KW-0812">Transmembrane</keyword>
<proteinExistence type="predicted"/>
<dbReference type="AlphaFoldDB" id="A0A9D1F2B0"/>
<protein>
    <submittedName>
        <fullName evidence="2">Uncharacterized protein</fullName>
    </submittedName>
</protein>
<evidence type="ECO:0000313" key="2">
    <source>
        <dbReference type="EMBL" id="HIS45954.1"/>
    </source>
</evidence>
<accession>A0A9D1F2B0</accession>
<evidence type="ECO:0000256" key="1">
    <source>
        <dbReference type="SAM" id="Phobius"/>
    </source>
</evidence>
<dbReference type="Proteomes" id="UP000823927">
    <property type="component" value="Unassembled WGS sequence"/>
</dbReference>
<sequence length="92" mass="10434">MKKFKRIKNDPLQIIGSIVAVIAAWFIGMAAVKYFQTGTFEISFFGLISGNIALAIWIVLFIAGLVCVLITQPPVRKMRRLSDEEKEEFQKK</sequence>
<name>A0A9D1F2B0_9FIRM</name>
<organism evidence="2 3">
    <name type="scientific">Candidatus Scybalocola faecigallinarum</name>
    <dbReference type="NCBI Taxonomy" id="2840941"/>
    <lineage>
        <taxon>Bacteria</taxon>
        <taxon>Bacillati</taxon>
        <taxon>Bacillota</taxon>
        <taxon>Clostridia</taxon>
        <taxon>Lachnospirales</taxon>
        <taxon>Lachnospiraceae</taxon>
        <taxon>Lachnospiraceae incertae sedis</taxon>
        <taxon>Candidatus Scybalocola (ex Gilroy et al. 2021)</taxon>
    </lineage>
</organism>
<gene>
    <name evidence="2" type="ORF">IAB46_00045</name>
</gene>
<keyword evidence="1" id="KW-0472">Membrane</keyword>
<reference evidence="2" key="1">
    <citation type="submission" date="2020-10" db="EMBL/GenBank/DDBJ databases">
        <authorList>
            <person name="Gilroy R."/>
        </authorList>
    </citation>
    <scope>NUCLEOTIDE SEQUENCE</scope>
    <source>
        <strain evidence="2">CHK178-757</strain>
    </source>
</reference>
<comment type="caution">
    <text evidence="2">The sequence shown here is derived from an EMBL/GenBank/DDBJ whole genome shotgun (WGS) entry which is preliminary data.</text>
</comment>
<feature type="transmembrane region" description="Helical" evidence="1">
    <location>
        <begin position="12"/>
        <end position="32"/>
    </location>
</feature>
<evidence type="ECO:0000313" key="3">
    <source>
        <dbReference type="Proteomes" id="UP000823927"/>
    </source>
</evidence>